<evidence type="ECO:0000256" key="2">
    <source>
        <dbReference type="ARBA" id="ARBA00022448"/>
    </source>
</evidence>
<evidence type="ECO:0000256" key="11">
    <source>
        <dbReference type="SAM" id="SignalP"/>
    </source>
</evidence>
<dbReference type="Pfam" id="PF00593">
    <property type="entry name" value="TonB_dep_Rec_b-barrel"/>
    <property type="match status" value="1"/>
</dbReference>
<keyword evidence="2 9" id="KW-0813">Transport</keyword>
<keyword evidence="14" id="KW-0675">Receptor</keyword>
<evidence type="ECO:0000256" key="6">
    <source>
        <dbReference type="ARBA" id="ARBA00023077"/>
    </source>
</evidence>
<keyword evidence="7 9" id="KW-0472">Membrane</keyword>
<keyword evidence="8 9" id="KW-0998">Cell outer membrane</keyword>
<dbReference type="PROSITE" id="PS52016">
    <property type="entry name" value="TONB_DEPENDENT_REC_3"/>
    <property type="match status" value="1"/>
</dbReference>
<comment type="similarity">
    <text evidence="9 10">Belongs to the TonB-dependent receptor family.</text>
</comment>
<protein>
    <submittedName>
        <fullName evidence="14">TonB-dependent receptor</fullName>
    </submittedName>
</protein>
<gene>
    <name evidence="14" type="ORF">MKQ68_20130</name>
</gene>
<evidence type="ECO:0000256" key="3">
    <source>
        <dbReference type="ARBA" id="ARBA00022452"/>
    </source>
</evidence>
<evidence type="ECO:0000256" key="10">
    <source>
        <dbReference type="RuleBase" id="RU003357"/>
    </source>
</evidence>
<dbReference type="InterPro" id="IPR000531">
    <property type="entry name" value="Beta-barrel_TonB"/>
</dbReference>
<dbReference type="PROSITE" id="PS00430">
    <property type="entry name" value="TONB_DEPENDENT_REC_1"/>
    <property type="match status" value="1"/>
</dbReference>
<dbReference type="CDD" id="cd01347">
    <property type="entry name" value="ligand_gated_channel"/>
    <property type="match status" value="1"/>
</dbReference>
<evidence type="ECO:0000259" key="13">
    <source>
        <dbReference type="Pfam" id="PF07715"/>
    </source>
</evidence>
<keyword evidence="6 10" id="KW-0798">TonB box</keyword>
<dbReference type="PANTHER" id="PTHR30069">
    <property type="entry name" value="TONB-DEPENDENT OUTER MEMBRANE RECEPTOR"/>
    <property type="match status" value="1"/>
</dbReference>
<dbReference type="Pfam" id="PF07715">
    <property type="entry name" value="Plug"/>
    <property type="match status" value="1"/>
</dbReference>
<feature type="chain" id="PRO_5046565437" evidence="11">
    <location>
        <begin position="23"/>
        <end position="631"/>
    </location>
</feature>
<dbReference type="EMBL" id="CP107006">
    <property type="protein sequence ID" value="UYQ92396.1"/>
    <property type="molecule type" value="Genomic_DNA"/>
</dbReference>
<dbReference type="InterPro" id="IPR010916">
    <property type="entry name" value="TonB_box_CS"/>
</dbReference>
<keyword evidence="15" id="KW-1185">Reference proteome</keyword>
<keyword evidence="4 9" id="KW-0812">Transmembrane</keyword>
<keyword evidence="5 11" id="KW-0732">Signal</keyword>
<dbReference type="Gene3D" id="2.170.130.10">
    <property type="entry name" value="TonB-dependent receptor, plug domain"/>
    <property type="match status" value="1"/>
</dbReference>
<evidence type="ECO:0000256" key="8">
    <source>
        <dbReference type="ARBA" id="ARBA00023237"/>
    </source>
</evidence>
<sequence length="631" mass="69804">MQKKFYAFLSGGLLLLMQGAAAQDTTQTNLLNTVVVTATKFAKKQGETGKVVTVISREQIDRSRGKSVAQLLNEQVGMVIAGANSNPGKNKEIYFRGATTNYTTILIDGIPINDASGLTGSNIDLRFIPTDQIERIEILRGTQSTMYGADAIAGVINVITRKGGDKAVSVSGDLNWGSNRTVKGTVGANGRTENIDYNLSFTHLETDGISEAEDTLNTGKFDRDGYKQDAFMANIGIHASEKLTLRPFLMYSKFKSDYDGGSFTDGGNKTNSEFLHTGISGVYTLDKGMIQANYGFQKVNRAETSSFGVSNYDGRNWIGDIFGNYNVTDWMQVLAGVELRKSQLLDTSLSTPNPDMHNTSPYAALFFRNLGGFNLELGGRYTLHNTYGNNFTYTINPSYLIAEKVKVFATLATGFKAPTLTNLYGQWGSNPNLEPEEARTYEGGAEVSVWNNKLDLRGVVFKRDIKNVIFYNNLGEYVNLNEQNDKGFELEATVKPAKSLQINAYYAFVEGSTNTVSSTGKDSLYSDVLARRPKHSGGINIGYEICPHLFISSNVRFNGEKNDLRFDPVTYASSPVMVKEFTLWDMYVEYRYSKKGRLYANFNNITDTKYNEIYGYGTLGFNVMAGISFNF</sequence>
<comment type="subcellular location">
    <subcellularLocation>
        <location evidence="1 9">Cell outer membrane</location>
        <topology evidence="1 9">Multi-pass membrane protein</topology>
    </subcellularLocation>
</comment>
<dbReference type="InterPro" id="IPR012910">
    <property type="entry name" value="Plug_dom"/>
</dbReference>
<dbReference type="InterPro" id="IPR039426">
    <property type="entry name" value="TonB-dep_rcpt-like"/>
</dbReference>
<evidence type="ECO:0000256" key="1">
    <source>
        <dbReference type="ARBA" id="ARBA00004571"/>
    </source>
</evidence>
<dbReference type="SUPFAM" id="SSF56935">
    <property type="entry name" value="Porins"/>
    <property type="match status" value="1"/>
</dbReference>
<proteinExistence type="inferred from homology"/>
<dbReference type="InterPro" id="IPR036942">
    <property type="entry name" value="Beta-barrel_TonB_sf"/>
</dbReference>
<reference evidence="14" key="1">
    <citation type="submission" date="2022-10" db="EMBL/GenBank/DDBJ databases">
        <title>Chitinophaga sp. nov., isolated from soil.</title>
        <authorList>
            <person name="Jeon C.O."/>
        </authorList>
    </citation>
    <scope>NUCLEOTIDE SEQUENCE</scope>
    <source>
        <strain evidence="14">R8</strain>
    </source>
</reference>
<name>A0ABY6J217_9BACT</name>
<evidence type="ECO:0000313" key="15">
    <source>
        <dbReference type="Proteomes" id="UP001162741"/>
    </source>
</evidence>
<dbReference type="InterPro" id="IPR037066">
    <property type="entry name" value="Plug_dom_sf"/>
</dbReference>
<keyword evidence="3 9" id="KW-1134">Transmembrane beta strand</keyword>
<feature type="signal peptide" evidence="11">
    <location>
        <begin position="1"/>
        <end position="22"/>
    </location>
</feature>
<feature type="domain" description="TonB-dependent receptor plug" evidence="13">
    <location>
        <begin position="47"/>
        <end position="155"/>
    </location>
</feature>
<dbReference type="Proteomes" id="UP001162741">
    <property type="component" value="Chromosome"/>
</dbReference>
<evidence type="ECO:0000313" key="14">
    <source>
        <dbReference type="EMBL" id="UYQ92396.1"/>
    </source>
</evidence>
<evidence type="ECO:0000256" key="9">
    <source>
        <dbReference type="PROSITE-ProRule" id="PRU01360"/>
    </source>
</evidence>
<feature type="domain" description="TonB-dependent receptor-like beta-barrel" evidence="12">
    <location>
        <begin position="186"/>
        <end position="605"/>
    </location>
</feature>
<evidence type="ECO:0000256" key="7">
    <source>
        <dbReference type="ARBA" id="ARBA00023136"/>
    </source>
</evidence>
<evidence type="ECO:0000256" key="5">
    <source>
        <dbReference type="ARBA" id="ARBA00022729"/>
    </source>
</evidence>
<organism evidence="14 15">
    <name type="scientific">Chitinophaga horti</name>
    <dbReference type="NCBI Taxonomy" id="2920382"/>
    <lineage>
        <taxon>Bacteria</taxon>
        <taxon>Pseudomonadati</taxon>
        <taxon>Bacteroidota</taxon>
        <taxon>Chitinophagia</taxon>
        <taxon>Chitinophagales</taxon>
        <taxon>Chitinophagaceae</taxon>
        <taxon>Chitinophaga</taxon>
    </lineage>
</organism>
<dbReference type="PANTHER" id="PTHR30069:SF37">
    <property type="entry name" value="FERRIC VIBRIOBACTIN RECEPTOR VIUA"/>
    <property type="match status" value="1"/>
</dbReference>
<evidence type="ECO:0000259" key="12">
    <source>
        <dbReference type="Pfam" id="PF00593"/>
    </source>
</evidence>
<accession>A0ABY6J217</accession>
<dbReference type="Gene3D" id="2.40.170.20">
    <property type="entry name" value="TonB-dependent receptor, beta-barrel domain"/>
    <property type="match status" value="1"/>
</dbReference>
<evidence type="ECO:0000256" key="4">
    <source>
        <dbReference type="ARBA" id="ARBA00022692"/>
    </source>
</evidence>
<dbReference type="RefSeq" id="WP_264280665.1">
    <property type="nucleotide sequence ID" value="NZ_CP107006.1"/>
</dbReference>